<feature type="domain" description="Carrier" evidence="6">
    <location>
        <begin position="141"/>
        <end position="216"/>
    </location>
</feature>
<dbReference type="InterPro" id="IPR009081">
    <property type="entry name" value="PP-bd_ACP"/>
</dbReference>
<dbReference type="PANTHER" id="PTHR45527:SF1">
    <property type="entry name" value="FATTY ACID SYNTHASE"/>
    <property type="match status" value="1"/>
</dbReference>
<dbReference type="InterPro" id="IPR001031">
    <property type="entry name" value="Thioesterase"/>
</dbReference>
<dbReference type="Pfam" id="PF00550">
    <property type="entry name" value="PP-binding"/>
    <property type="match status" value="5"/>
</dbReference>
<dbReference type="Gene3D" id="3.40.50.150">
    <property type="entry name" value="Vaccinia Virus protein VP39"/>
    <property type="match status" value="1"/>
</dbReference>
<keyword evidence="3" id="KW-0597">Phosphoprotein</keyword>
<name>A0ABN1S5A1_9ACTN</name>
<dbReference type="InterPro" id="IPR020802">
    <property type="entry name" value="TesA-like"/>
</dbReference>
<accession>A0ABN1S5A1</accession>
<dbReference type="SMART" id="SM00823">
    <property type="entry name" value="PKS_PP"/>
    <property type="match status" value="5"/>
</dbReference>
<proteinExistence type="predicted"/>
<feature type="domain" description="Carrier" evidence="6">
    <location>
        <begin position="1202"/>
        <end position="1277"/>
    </location>
</feature>
<feature type="domain" description="Carrier" evidence="6">
    <location>
        <begin position="4819"/>
        <end position="4894"/>
    </location>
</feature>
<dbReference type="Proteomes" id="UP001500033">
    <property type="component" value="Unassembled WGS sequence"/>
</dbReference>
<dbReference type="Gene3D" id="3.30.559.10">
    <property type="entry name" value="Chloramphenicol acetyltransferase-like domain"/>
    <property type="match status" value="4"/>
</dbReference>
<dbReference type="CDD" id="cd02440">
    <property type="entry name" value="AdoMet_MTases"/>
    <property type="match status" value="1"/>
</dbReference>
<dbReference type="NCBIfam" id="NF003417">
    <property type="entry name" value="PRK04813.1"/>
    <property type="match status" value="6"/>
</dbReference>
<dbReference type="PROSITE" id="PS00012">
    <property type="entry name" value="PHOSPHOPANTETHEINE"/>
    <property type="match status" value="4"/>
</dbReference>
<comment type="caution">
    <text evidence="7">The sequence shown here is derived from an EMBL/GenBank/DDBJ whole genome shotgun (WGS) entry which is preliminary data.</text>
</comment>
<dbReference type="Gene3D" id="1.10.1200.10">
    <property type="entry name" value="ACP-like"/>
    <property type="match status" value="4"/>
</dbReference>
<dbReference type="SUPFAM" id="SSF53474">
    <property type="entry name" value="alpha/beta-Hydrolases"/>
    <property type="match status" value="1"/>
</dbReference>
<sequence length="5165" mass="555022">MDLDAPGDRTGDLVRWTGAGLLEYVGRADDQVKVRGYRIEPGEVQSALAAHPQVAQAAVLVREDRLVGYVVAHKGDGAVDGHLLRQSVAEVLPEYMVPSAVVVLDALPLTAHGKLDRKALPAPEYVVESAARTGAGLMLRAPQDPRQEILCGLYADILGVPEVGPEDDFFELGGHSLLAIRLVSRVRSALGCELTIRQAFEARSVAKMLKLLDGADGAREGIRALPRTARIPVSFAQQRLWFLNRLEGPSPTYNMPVSLRLTGELDPAALRAALADVVGRHESLRTVFGEDAEGAYQRVLPVAEAVPVLEVVQTGADGLDAALTEAARYGFDLSAEPPFRATLFEVAEQEHVLLLLVHHITGDGWSMPLLARDLTAAYVARTEGAAPAWQPLPVQYADYTLWQRDVLGAEDDPDSSAAGQLAYWLDRLAGLPEELELPADRPRPAVSSHRGGRVAFDIPADVYRRVREVARAHQASPFMVVQAALAALLFRLGAGDDIPLGTPIAGRTDDALDDLVGFFVNTLVLRTDTSGDPSFAELIGRVRDTALAAYAHQDVPFERLVEILNPERSMARHPLFQTMMTWNAADQYQTFDASARLDGLTVTPLPVGTGIAKFDLLFAFVERSAADGGAHGATDSRPDALQGILEYSTDLFDCATAATLAERFVRILRSMADAPARRIGQAELLTPDEREQLLTAWNDTAGPVPTATLPELFEAQVAGTPAAPAALDDTGTLSYAELNARANRLARLMIRQGVGPEEFVGVRLPRSADLLVVLVAVLKTGAAYLPMDPEYPADRLTYLVEDAAPILVVDESWLAGADTSGLGESNLTDDERLAPLAPQRPAYVIYTSGSTGRPKGVVMPAGAVVNLLAWHGRAVPGAAGGRTAQFTAVGFDVSVQEMLSALLSGNALVTCPEGVRRSPDQLAAWLQEHGVCELYAPNLVIDALAEAARQQDLSLPDLAHLAQAGEALRLGDAVRALYGDGSGRRLHNHYGPTETHVVTAYTLPQDVGSWPAHAPIGRPVSNVRAYVLDAGLRPVPAGAAGELYIAGAALARGYLNRPGLTAERFVACPFGTPGERMYRTGDRVRWNGDGQLEYLGRADDQVKLRGFRIEPGEIEAVLAAHEAVARAAVVVREDRPGDKRLVAYVVGDADTRTLRAHVARALPEYMVPSAFVTLDALPLTSNGKLDRRALPAPARTTQGGRGPRSPREEILCGLFADVLGVDQVGIDDGFFELGGHSLLATRLVNRVRTALNVELSVRQLFESPTVAGLGAGLDAAGPGTRAPVVRAACRPDRVPLSFAQGRLWFLDRFEGPSATYNIPTALRLTGSLDRAALRAALADVVARHEALRTVFGEDTGGAAGSEGPYQRVLPADEARPVLDEVRTDATRLDDELRSAARHCFRLETDIPFRATLFELAEDDHVLLLLVHHIAGDGWSMGPLSRDLTTAYAARCAGWAPAWSPLPVQYADVALWQREVLGTGDDPGSILAGQMDFWRTALAGLPAELDLPRDRTRPATPSYRGDAVEFEVPAGLHERLTTRARESGASPFMVVQAALSVLLSRLGAGNDIPLGTPIAGRTDDAVEDLVGFFVNTLVLRADLSGDPSFRELLARVREFDLAAYAHQDVPFERLVEALDPERSTSRHPLFQTMLTWNEGTLQGPAAGPAQRLPELPGLSVSGYPAGTGVAKFDLSFAFEERTASGQRTDGPQEGAAGLHGALGFSTDLFDRATATLLADRFIRVLEALLADPDMRVGAVDPLSAAERELMLERWNDTARELPAAALPQLFEAQAARSPHATAVVCGETVLFYAELNARANRLARLLVERGAGPEARVAVVLPRSADLVVVLLAVLKSGAAYVPVDPEFPAERIAYMIEDAGPALVVDEEWMAGADAGAFDDADLGAVDLSAPAYVIYTSGSTGRPKGVTVEHTALANLLVSLGERCALTPGERLLAVTTVGFDIAALELYVPLLAGATVELADRDTVRDPRAVLDLIVRSGASVMQATPSLWHAVIDGAETADEAASVLSGMRVLVGGEALPAELAASLTAYAASVTNVYGPTETTIWSTAGAVDGDRARRGAIGRPIANTRVYVLDAWLRPVPAGVAGELYIAGAGLARGYLHRAGLTAERLVACPYGAPGERMYRTGDLVRWSADGELEYVGRTDHQVKVRGHRIEPGEIEAVLTTHDAVARAAVVVREDRPGDRRLVAYVVGAADAAGLREHVARSLPEYMVPSAFVTLDALPLTPNGKLDRKALPAPDAAAHPEGGRGPRSPREEILCGLFAEVLGVERVGIDDGFFDLGGHSLLATRLAARIRATLDAELSVRQVFEHPTVERLGAVLDRTAGRSRAALTRVAARPGRIPLSFAQQRLWFLHRLEGPSPTYNMPVALRLTGPFDRAALTAALGDVVARHESLRTIFAEDAQGAHQVILPPEAAHPELPVVRTDETRLAEELAAAARYAFDLSAEPPLRACLLELDPQDCVLLILVHHIAGDGWSTGLLARDLSAAYAARCAGDAPAWPHGRLPIQYADYTLWQREVLGSEDDPDSVIACQLAFWREALAGAPEELELPVDRRRPAVASQVGGRVAFTVPAELHERVVVLARENRASVFMVVQAALSVLLSRLGAGDDVPIGTPIAGRTDDAVEDLVGFFVNTLVLRTDLSGDPSFGELLGRVRQFDLAAYAHQDVPFERLVEALNPERSMARHPLFQTMLTWNNVDHERAAAAAQGLPGITVRPQPLPVGAAKFDLLFRMVERVSTERAQPDGISGVLDYRTDLFDRVSAEALVGRLVRVLEAVVADPGVRVGAVDVLSEAERGLVLGEWIATARDVPVVALPQLVEAQAARSPRATAVVCGETVLSYAELNARANRLARLLVARGVGPEVRVAVLLPRSADLIVVLLAVVKAGAAYVPVDPGYPAERIAYVLEDAAPALVVDEAWLAGVGMEAEAFSVDDLKPVGLSWPAYVIFTSGSTGRPKSVVVEHRSLGAYLVRAREVYGDAAGVSLLHSSVSFDLTVTALWGPLVSGGAVRVADLEEGVAESGPVASLVKVTPSHLGLLEALPGAVSSSGTLLVAGEALRGEVLRDWRSAHPGVRVINAYGPTETTVTCVEHHLEPGVAVPSGVVPIGRPFWNTRTYVLDGALRPVPPGVPGELYVAGVVLARGYLDRPGLTAERFVADPYGASGSRMYRTGDLVRWTGAGLLEYVGRADDQVKVRGYRIELGEVEAALLAAGGVSRTAVVVREDRPGDRRLVGYVVGTADTAGLRERLARVLPEYMVPSAVVALEALPLTPNGKLDRAALPAPTYTQEHAQADTPDIATVPLPAQDPREEILRGLFAELLGVPHVTADDDFFDRGGHSLLAIRLVSRVQSVFRAKLTIRQMFEARTVSGLLKVLDGAEEARPGVTPVPRPERPPLSFAQQRLWFLNRLEGRSPAYNISVARRFHGTLDRDALRAALDDVVARHESLRTVFAEDADGPYQRILPADRARAELQIVAADEAGLDERLRAAAAHRFDLSSDLPIRAWLFTLGPQEHVLLLLVHHISADGWSMGPLARDFAVAYSARCAGRAPEWPQLPVQYTDYTLWQRDQLGSENDPDSQISRQLAYWTRTLDGLPAELRLPADRPRPSATSYTGGRVAFEVPPELYARLVTVARENQASVFMVVQAALATLLSRLGAGVDIPIGTPIAGRTGEEVADLVGFFVNTLVLRTDLSGDPTFKELIGKVRETALDAYAHQDVPFERLVEVINPERSMARHPLFQVMLAFNNTDQQVARASVQRLPGVTVTGQGVGSAIAKFDLMFAFADAYGDEGTVTGLNAVLEYSADLFDRSTAESLTERFLRVLRTLADAPGTPVGRVDVLDGAERGRMLDQWNDTACEVPAATVPELFQAQAARTPDAVAVEFEDTRLTYAELDERSNRLAHLLHDQGVGPESLVGVCLPRSAEMVAALLAILKAGGAYVPLDPDYPLDRIRYMVQESRATALLATAASADLAAEAGGALGLEPLVLDAPDLAPALAHCPGGRPPAAGVHGAPAAENTAYVIFTSGSTGRPKGVVVTHRNVVNLLQAMQSRLHLGTADRLLAVTTIGFDISNLELYAPLLSGARVVLAGQQAAKDPAALARLIEQRRITVMQATPTAWQMLAADHAPSLAAVRKLVGGEALTGALARQLYATGSEVTNVYGPTETTIWSTAALLDGAPQDAAAGEVPGSQAPPIGRPLDNTRVYVLDRSLRPVPAGVAGELYIAGSGVARGYLNRPGLTAERFAADPFGAPGTRMYRTGDLVRWRADGELEFVGRVDHQVKMRGHRIELGEVEEAFSSHRAVRQAAVVLREDRPGDHRLVGYVVPDTHALEPAGAEEEQVAAWEATYESFYREPGSAVFGEDFGIWRSSYTGEPISLAEMAEWRSDAVEDILALRPRRVLEIGVGTGLILSKVAPYCQSYWGTDVSSSVIGRLHGQVTQVPELAGRVQLRTRAAHVVDGLPAGFDTIVLNSVVQYFPSADYLSDVLRKAVGLLAPGGRIYVGDVRNLHLLRCFRGSVELSRGGARPDPEELERAIDRSVAQEEELLIAPEFFTALHTAGIPAYCSDMQVKRGRYDNELSRYRYDVVLSMSPAEPYSLRTAPRLNWDREIAGLDELTTHLRERCPAALRVVGVPNGRVAGQLAELAAALAGQDGTGTHRSGGGGGPTDAPSPAAFREAGRALGYRTFVTWSGTGGEGDLDVVLVEESRLTAEALTGIYAPADAPGPAPEQARNHSLRRWTNEPGRRRAGHALGTALRTHLQETLPDYMVPSAFVTLDTLPLTPNGKLDRKALPAPEYAATAGREPRGPREEILQRLFSEVLDVAHVGVDDDFFALGGHSMLAARLLSRIGAVLGVELSVRNLFEAPTVASLAADIDRRNEDRDAFTGLLPLRRRGGRAPLFCVHPAAGLGWCYAALLTHIDPDVPVYALQAPGVRRGSGIVLPSVDAMADEYVRRIQEAQPEGPYRLLGWSFGGHIAHAMAVRLQRSGVKVELLALLDAFPPARQPGVGQGGAEESEVEIVARNLRAIGFEFSMAELTEGDFPIERYREFLRHENRSLAQLEADEILAVKDVYVNNVRVMRRYVPGRFDGDVLFFSARASEEARRRRGASPWKPYTAGEFENYYVDVEHEEMLTDPSSVARIGRILGERL</sequence>
<dbReference type="InterPro" id="IPR013217">
    <property type="entry name" value="Methyltransf_12"/>
</dbReference>
<evidence type="ECO:0000259" key="6">
    <source>
        <dbReference type="PROSITE" id="PS50075"/>
    </source>
</evidence>
<dbReference type="SMART" id="SM00824">
    <property type="entry name" value="PKS_TE"/>
    <property type="match status" value="1"/>
</dbReference>
<dbReference type="InterPro" id="IPR029058">
    <property type="entry name" value="AB_hydrolase_fold"/>
</dbReference>
<dbReference type="Gene3D" id="3.40.50.12780">
    <property type="entry name" value="N-terminal domain of ligase-like"/>
    <property type="match status" value="2"/>
</dbReference>
<dbReference type="InterPro" id="IPR001242">
    <property type="entry name" value="Condensation_dom"/>
</dbReference>
<evidence type="ECO:0000256" key="1">
    <source>
        <dbReference type="ARBA" id="ARBA00001957"/>
    </source>
</evidence>
<feature type="domain" description="Carrier" evidence="6">
    <location>
        <begin position="2267"/>
        <end position="2342"/>
    </location>
</feature>
<organism evidence="7 8">
    <name type="scientific">Streptomyces rhizosphaericus</name>
    <dbReference type="NCBI Taxonomy" id="114699"/>
    <lineage>
        <taxon>Bacteria</taxon>
        <taxon>Bacillati</taxon>
        <taxon>Actinomycetota</taxon>
        <taxon>Actinomycetes</taxon>
        <taxon>Kitasatosporales</taxon>
        <taxon>Streptomycetaceae</taxon>
        <taxon>Streptomyces</taxon>
        <taxon>Streptomyces violaceusniger group</taxon>
    </lineage>
</organism>
<dbReference type="Pfam" id="PF00668">
    <property type="entry name" value="Condensation"/>
    <property type="match status" value="4"/>
</dbReference>
<dbReference type="CDD" id="cd05930">
    <property type="entry name" value="A_NRPS"/>
    <property type="match status" value="1"/>
</dbReference>
<evidence type="ECO:0000256" key="2">
    <source>
        <dbReference type="ARBA" id="ARBA00022450"/>
    </source>
</evidence>
<dbReference type="Gene3D" id="3.30.559.30">
    <property type="entry name" value="Nonribosomal peptide synthetase, condensation domain"/>
    <property type="match status" value="4"/>
</dbReference>
<evidence type="ECO:0000313" key="7">
    <source>
        <dbReference type="EMBL" id="GAA0973511.1"/>
    </source>
</evidence>
<comment type="cofactor">
    <cofactor evidence="1">
        <name>pantetheine 4'-phosphate</name>
        <dbReference type="ChEBI" id="CHEBI:47942"/>
    </cofactor>
</comment>
<dbReference type="Pfam" id="PF13193">
    <property type="entry name" value="AMP-binding_C"/>
    <property type="match status" value="4"/>
</dbReference>
<dbReference type="PROSITE" id="PS00455">
    <property type="entry name" value="AMP_BINDING"/>
    <property type="match status" value="4"/>
</dbReference>
<dbReference type="SUPFAM" id="SSF56801">
    <property type="entry name" value="Acetyl-CoA synthetase-like"/>
    <property type="match status" value="5"/>
</dbReference>
<evidence type="ECO:0000256" key="3">
    <source>
        <dbReference type="ARBA" id="ARBA00022553"/>
    </source>
</evidence>
<feature type="region of interest" description="Disordered" evidence="5">
    <location>
        <begin position="2248"/>
        <end position="2271"/>
    </location>
</feature>
<dbReference type="CDD" id="cd17651">
    <property type="entry name" value="A_NRPS_VisG_like"/>
    <property type="match status" value="1"/>
</dbReference>
<feature type="domain" description="Carrier" evidence="6">
    <location>
        <begin position="3320"/>
        <end position="3395"/>
    </location>
</feature>
<gene>
    <name evidence="7" type="ORF">GCM10009576_019150</name>
</gene>
<reference evidence="7 8" key="1">
    <citation type="journal article" date="2019" name="Int. J. Syst. Evol. Microbiol.">
        <title>The Global Catalogue of Microorganisms (GCM) 10K type strain sequencing project: providing services to taxonomists for standard genome sequencing and annotation.</title>
        <authorList>
            <consortium name="The Broad Institute Genomics Platform"/>
            <consortium name="The Broad Institute Genome Sequencing Center for Infectious Disease"/>
            <person name="Wu L."/>
            <person name="Ma J."/>
        </authorList>
    </citation>
    <scope>NUCLEOTIDE SEQUENCE [LARGE SCALE GENOMIC DNA]</scope>
    <source>
        <strain evidence="7 8">JCM 11445</strain>
    </source>
</reference>
<keyword evidence="4" id="KW-0677">Repeat</keyword>
<dbReference type="CDD" id="cd19540">
    <property type="entry name" value="LCL_NRPS-like"/>
    <property type="match status" value="4"/>
</dbReference>
<feature type="region of interest" description="Disordered" evidence="5">
    <location>
        <begin position="4735"/>
        <end position="4762"/>
    </location>
</feature>
<dbReference type="InterPro" id="IPR025110">
    <property type="entry name" value="AMP-bd_C"/>
</dbReference>
<dbReference type="InterPro" id="IPR010071">
    <property type="entry name" value="AA_adenyl_dom"/>
</dbReference>
<dbReference type="InterPro" id="IPR020845">
    <property type="entry name" value="AMP-binding_CS"/>
</dbReference>
<dbReference type="InterPro" id="IPR042099">
    <property type="entry name" value="ANL_N_sf"/>
</dbReference>
<dbReference type="SUPFAM" id="SSF53335">
    <property type="entry name" value="S-adenosyl-L-methionine-dependent methyltransferases"/>
    <property type="match status" value="1"/>
</dbReference>
<dbReference type="InterPro" id="IPR023213">
    <property type="entry name" value="CAT-like_dom_sf"/>
</dbReference>
<dbReference type="EMBL" id="BAAAIE010000008">
    <property type="protein sequence ID" value="GAA0973511.1"/>
    <property type="molecule type" value="Genomic_DNA"/>
</dbReference>
<evidence type="ECO:0000256" key="5">
    <source>
        <dbReference type="SAM" id="MobiDB-lite"/>
    </source>
</evidence>
<dbReference type="Gene3D" id="2.30.38.10">
    <property type="entry name" value="Luciferase, Domain 3"/>
    <property type="match status" value="3"/>
</dbReference>
<dbReference type="InterPro" id="IPR029063">
    <property type="entry name" value="SAM-dependent_MTases_sf"/>
</dbReference>
<dbReference type="InterPro" id="IPR045851">
    <property type="entry name" value="AMP-bd_C_sf"/>
</dbReference>
<dbReference type="InterPro" id="IPR000873">
    <property type="entry name" value="AMP-dep_synth/lig_dom"/>
</dbReference>
<dbReference type="SUPFAM" id="SSF47336">
    <property type="entry name" value="ACP-like"/>
    <property type="match status" value="5"/>
</dbReference>
<dbReference type="SUPFAM" id="SSF52777">
    <property type="entry name" value="CoA-dependent acyltransferases"/>
    <property type="match status" value="8"/>
</dbReference>
<dbReference type="PANTHER" id="PTHR45527">
    <property type="entry name" value="NONRIBOSOMAL PEPTIDE SYNTHETASE"/>
    <property type="match status" value="1"/>
</dbReference>
<dbReference type="InterPro" id="IPR036736">
    <property type="entry name" value="ACP-like_sf"/>
</dbReference>
<evidence type="ECO:0000256" key="4">
    <source>
        <dbReference type="ARBA" id="ARBA00022737"/>
    </source>
</evidence>
<dbReference type="PROSITE" id="PS50075">
    <property type="entry name" value="CARRIER"/>
    <property type="match status" value="5"/>
</dbReference>
<dbReference type="Pfam" id="PF00975">
    <property type="entry name" value="Thioesterase"/>
    <property type="match status" value="1"/>
</dbReference>
<dbReference type="Pfam" id="PF08242">
    <property type="entry name" value="Methyltransf_12"/>
    <property type="match status" value="1"/>
</dbReference>
<dbReference type="NCBIfam" id="TIGR01733">
    <property type="entry name" value="AA-adenyl-dom"/>
    <property type="match status" value="4"/>
</dbReference>
<dbReference type="Gene3D" id="3.40.50.1820">
    <property type="entry name" value="alpha/beta hydrolase"/>
    <property type="match status" value="1"/>
</dbReference>
<dbReference type="Pfam" id="PF00501">
    <property type="entry name" value="AMP-binding"/>
    <property type="match status" value="4"/>
</dbReference>
<dbReference type="InterPro" id="IPR006162">
    <property type="entry name" value="Ppantetheine_attach_site"/>
</dbReference>
<dbReference type="InterPro" id="IPR020806">
    <property type="entry name" value="PKS_PP-bd"/>
</dbReference>
<keyword evidence="8" id="KW-1185">Reference proteome</keyword>
<dbReference type="Gene3D" id="3.40.50.980">
    <property type="match status" value="6"/>
</dbReference>
<protein>
    <recommendedName>
        <fullName evidence="6">Carrier domain-containing protein</fullName>
    </recommendedName>
</protein>
<keyword evidence="2" id="KW-0596">Phosphopantetheine</keyword>
<evidence type="ECO:0000313" key="8">
    <source>
        <dbReference type="Proteomes" id="UP001500033"/>
    </source>
</evidence>
<dbReference type="Gene3D" id="3.30.300.30">
    <property type="match status" value="6"/>
</dbReference>